<evidence type="ECO:0000256" key="1">
    <source>
        <dbReference type="ARBA" id="ARBA00004141"/>
    </source>
</evidence>
<dbReference type="PANTHER" id="PTHR31752:SF45">
    <property type="entry name" value="AUXIN EFFLUX CARRIER COMPONENT 9-RELATED"/>
    <property type="match status" value="1"/>
</dbReference>
<dbReference type="GO" id="GO:0016853">
    <property type="term" value="F:isomerase activity"/>
    <property type="evidence" value="ECO:0007669"/>
    <property type="project" value="UniProtKB-KW"/>
</dbReference>
<evidence type="ECO:0000256" key="4">
    <source>
        <dbReference type="ARBA" id="ARBA00022692"/>
    </source>
</evidence>
<keyword evidence="3" id="KW-0813">Transport</keyword>
<dbReference type="InterPro" id="IPR051107">
    <property type="entry name" value="Auxin_Efflux_Carrier"/>
</dbReference>
<dbReference type="Proteomes" id="UP001341840">
    <property type="component" value="Unassembled WGS sequence"/>
</dbReference>
<organism evidence="8 9">
    <name type="scientific">Stylosanthes scabra</name>
    <dbReference type="NCBI Taxonomy" id="79078"/>
    <lineage>
        <taxon>Eukaryota</taxon>
        <taxon>Viridiplantae</taxon>
        <taxon>Streptophyta</taxon>
        <taxon>Embryophyta</taxon>
        <taxon>Tracheophyta</taxon>
        <taxon>Spermatophyta</taxon>
        <taxon>Magnoliopsida</taxon>
        <taxon>eudicotyledons</taxon>
        <taxon>Gunneridae</taxon>
        <taxon>Pentapetalae</taxon>
        <taxon>rosids</taxon>
        <taxon>fabids</taxon>
        <taxon>Fabales</taxon>
        <taxon>Fabaceae</taxon>
        <taxon>Papilionoideae</taxon>
        <taxon>50 kb inversion clade</taxon>
        <taxon>dalbergioids sensu lato</taxon>
        <taxon>Dalbergieae</taxon>
        <taxon>Pterocarpus clade</taxon>
        <taxon>Stylosanthes</taxon>
    </lineage>
</organism>
<dbReference type="PANTHER" id="PTHR31752">
    <property type="entry name" value="AUXIN EFFLUX CARRIER COMPONENT 1B-RELATED"/>
    <property type="match status" value="1"/>
</dbReference>
<evidence type="ECO:0000313" key="8">
    <source>
        <dbReference type="EMBL" id="MED6124391.1"/>
    </source>
</evidence>
<keyword evidence="4" id="KW-0812">Transmembrane</keyword>
<evidence type="ECO:0000256" key="5">
    <source>
        <dbReference type="ARBA" id="ARBA00022989"/>
    </source>
</evidence>
<comment type="caution">
    <text evidence="8">The sequence shown here is derived from an EMBL/GenBank/DDBJ whole genome shotgun (WGS) entry which is preliminary data.</text>
</comment>
<evidence type="ECO:0000256" key="2">
    <source>
        <dbReference type="ARBA" id="ARBA00009177"/>
    </source>
</evidence>
<evidence type="ECO:0000256" key="3">
    <source>
        <dbReference type="ARBA" id="ARBA00022448"/>
    </source>
</evidence>
<keyword evidence="5" id="KW-1133">Transmembrane helix</keyword>
<keyword evidence="6" id="KW-0472">Membrane</keyword>
<name>A0ABU6RJY7_9FABA</name>
<dbReference type="Pfam" id="PF03547">
    <property type="entry name" value="Mem_trans"/>
    <property type="match status" value="1"/>
</dbReference>
<dbReference type="EMBL" id="JASCZI010030701">
    <property type="protein sequence ID" value="MED6124391.1"/>
    <property type="molecule type" value="Genomic_DNA"/>
</dbReference>
<keyword evidence="8" id="KW-0413">Isomerase</keyword>
<accession>A0ABU6RJY7</accession>
<keyword evidence="9" id="KW-1185">Reference proteome</keyword>
<dbReference type="InterPro" id="IPR004776">
    <property type="entry name" value="Mem_transp_PIN-like"/>
</dbReference>
<gene>
    <name evidence="8" type="primary">PIN1_5</name>
    <name evidence="8" type="ORF">PIB30_058536</name>
</gene>
<comment type="similarity">
    <text evidence="2">Belongs to the auxin efflux carrier (TC 2.A.69.1) family.</text>
</comment>
<proteinExistence type="inferred from homology"/>
<sequence>MYGEFTTTLMTQIVTLQLCIWVPLSLILFEVRAVKLSIEDRSATSEANNAAHVSDASTDVREVIIESEERDRISGSRSNVPVETEEGNAAGSILVMTRLVQVTVWKKLHKNQNIWASVLGLVWSLIAFSLSTSSPHSSAASLSHNNKAALPQSVLTFVFAEEYNLHPHIQSTANGGCVARNNDILCGSLKAKACTSRIGVEQSIVFTLLKSQWKKSFIEFFIKVLILRELTLKSSGDKHASPPVWAMLEAPLKQVHIMRLKSWTTGKPFEYKSACVRETCVIGGDGFCV</sequence>
<comment type="subcellular location">
    <subcellularLocation>
        <location evidence="1">Membrane</location>
        <topology evidence="1">Multi-pass membrane protein</topology>
    </subcellularLocation>
</comment>
<evidence type="ECO:0000256" key="7">
    <source>
        <dbReference type="ARBA" id="ARBA00023294"/>
    </source>
</evidence>
<evidence type="ECO:0000256" key="6">
    <source>
        <dbReference type="ARBA" id="ARBA00023136"/>
    </source>
</evidence>
<keyword evidence="7" id="KW-0927">Auxin signaling pathway</keyword>
<evidence type="ECO:0000313" key="9">
    <source>
        <dbReference type="Proteomes" id="UP001341840"/>
    </source>
</evidence>
<reference evidence="8 9" key="1">
    <citation type="journal article" date="2023" name="Plants (Basel)">
        <title>Bridging the Gap: Combining Genomics and Transcriptomics Approaches to Understand Stylosanthes scabra, an Orphan Legume from the Brazilian Caatinga.</title>
        <authorList>
            <person name="Ferreira-Neto J.R.C."/>
            <person name="da Silva M.D."/>
            <person name="Binneck E."/>
            <person name="de Melo N.F."/>
            <person name="da Silva R.H."/>
            <person name="de Melo A.L.T.M."/>
            <person name="Pandolfi V."/>
            <person name="Bustamante F.O."/>
            <person name="Brasileiro-Vidal A.C."/>
            <person name="Benko-Iseppon A.M."/>
        </authorList>
    </citation>
    <scope>NUCLEOTIDE SEQUENCE [LARGE SCALE GENOMIC DNA]</scope>
    <source>
        <tissue evidence="8">Leaves</tissue>
    </source>
</reference>
<protein>
    <submittedName>
        <fullName evidence="8">Peptidyl-prolyl cis-trans isomerase NIMA-interacting protein 1</fullName>
    </submittedName>
</protein>